<feature type="region of interest" description="Disordered" evidence="1">
    <location>
        <begin position="1"/>
        <end position="38"/>
    </location>
</feature>
<dbReference type="SUPFAM" id="SSF48498">
    <property type="entry name" value="Tetracyclin repressor-like, C-terminal domain"/>
    <property type="match status" value="1"/>
</dbReference>
<reference evidence="3" key="1">
    <citation type="submission" date="2016-10" db="EMBL/GenBank/DDBJ databases">
        <title>Frankia sp. NRRL B-16386 Genome sequencing.</title>
        <authorList>
            <person name="Ghodhbane-Gtari F."/>
            <person name="Swanson E."/>
            <person name="Gueddou A."/>
            <person name="Hezbri K."/>
            <person name="Ktari K."/>
            <person name="Nouioui I."/>
            <person name="Morris K."/>
            <person name="Simpson S."/>
            <person name="Abebe-Akele F."/>
            <person name="Thomas K."/>
            <person name="Gtari M."/>
            <person name="Tisa L.S."/>
        </authorList>
    </citation>
    <scope>NUCLEOTIDE SEQUENCE [LARGE SCALE GENOMIC DNA]</scope>
    <source>
        <strain evidence="3">NRRL B-16386</strain>
    </source>
</reference>
<comment type="caution">
    <text evidence="2">The sequence shown here is derived from an EMBL/GenBank/DDBJ whole genome shotgun (WGS) entry which is preliminary data.</text>
</comment>
<dbReference type="OrthoDB" id="329481at2"/>
<keyword evidence="3" id="KW-1185">Reference proteome</keyword>
<evidence type="ECO:0000313" key="2">
    <source>
        <dbReference type="EMBL" id="ONH29481.1"/>
    </source>
</evidence>
<dbReference type="STRING" id="1834516.BL253_16540"/>
<dbReference type="InterPro" id="IPR036271">
    <property type="entry name" value="Tet_transcr_reg_TetR-rel_C_sf"/>
</dbReference>
<accession>A0A1V2IAM8</accession>
<dbReference type="Proteomes" id="UP000188929">
    <property type="component" value="Unassembled WGS sequence"/>
</dbReference>
<dbReference type="EMBL" id="MOMC01000032">
    <property type="protein sequence ID" value="ONH29481.1"/>
    <property type="molecule type" value="Genomic_DNA"/>
</dbReference>
<organism evidence="2 3">
    <name type="scientific">Pseudofrankia asymbiotica</name>
    <dbReference type="NCBI Taxonomy" id="1834516"/>
    <lineage>
        <taxon>Bacteria</taxon>
        <taxon>Bacillati</taxon>
        <taxon>Actinomycetota</taxon>
        <taxon>Actinomycetes</taxon>
        <taxon>Frankiales</taxon>
        <taxon>Frankiaceae</taxon>
        <taxon>Pseudofrankia</taxon>
    </lineage>
</organism>
<feature type="region of interest" description="Disordered" evidence="1">
    <location>
        <begin position="187"/>
        <end position="206"/>
    </location>
</feature>
<evidence type="ECO:0000313" key="3">
    <source>
        <dbReference type="Proteomes" id="UP000188929"/>
    </source>
</evidence>
<gene>
    <name evidence="2" type="ORF">BL253_16540</name>
</gene>
<dbReference type="AlphaFoldDB" id="A0A1V2IAM8"/>
<dbReference type="InterPro" id="IPR009057">
    <property type="entry name" value="Homeodomain-like_sf"/>
</dbReference>
<sequence>MAERGADLDAELEGADPEGRAGRAEPASPGRRGRPRKVTADDIIDAALEIGLDQVTIRRVADALGMTVPGISYHVRTREELLALVMARAVDTLYAPGPEPAATFEETVTRFAEGLFAWFREHPILVMQVAQGRILAENVERHLERLLRAAGPREADQARALDVVSQVTAAVIGAAVLEAAQDSRRSAGDAAVDSAGNQERRPPRPDHYAAVRTVLTALL</sequence>
<name>A0A1V2IAM8_9ACTN</name>
<dbReference type="Gene3D" id="1.10.357.10">
    <property type="entry name" value="Tetracycline Repressor, domain 2"/>
    <property type="match status" value="1"/>
</dbReference>
<dbReference type="RefSeq" id="WP_076817993.1">
    <property type="nucleotide sequence ID" value="NZ_MOMC01000032.1"/>
</dbReference>
<protein>
    <submittedName>
        <fullName evidence="2">Uncharacterized protein</fullName>
    </submittedName>
</protein>
<proteinExistence type="predicted"/>
<dbReference type="SUPFAM" id="SSF46689">
    <property type="entry name" value="Homeodomain-like"/>
    <property type="match status" value="1"/>
</dbReference>
<evidence type="ECO:0000256" key="1">
    <source>
        <dbReference type="SAM" id="MobiDB-lite"/>
    </source>
</evidence>